<reference evidence="2" key="1">
    <citation type="submission" date="2020-05" db="EMBL/GenBank/DDBJ databases">
        <title>WGS assembly of Panicum virgatum.</title>
        <authorList>
            <person name="Lovell J.T."/>
            <person name="Jenkins J."/>
            <person name="Shu S."/>
            <person name="Juenger T.E."/>
            <person name="Schmutz J."/>
        </authorList>
    </citation>
    <scope>NUCLEOTIDE SEQUENCE</scope>
    <source>
        <strain evidence="2">AP13</strain>
    </source>
</reference>
<comment type="caution">
    <text evidence="2">The sequence shown here is derived from an EMBL/GenBank/DDBJ whole genome shotgun (WGS) entry which is preliminary data.</text>
</comment>
<protein>
    <recommendedName>
        <fullName evidence="1">DUF4216 domain-containing protein</fullName>
    </recommendedName>
</protein>
<dbReference type="AlphaFoldDB" id="A0A8T0P933"/>
<feature type="domain" description="DUF4216" evidence="1">
    <location>
        <begin position="25"/>
        <end position="72"/>
    </location>
</feature>
<organism evidence="2 3">
    <name type="scientific">Panicum virgatum</name>
    <name type="common">Blackwell switchgrass</name>
    <dbReference type="NCBI Taxonomy" id="38727"/>
    <lineage>
        <taxon>Eukaryota</taxon>
        <taxon>Viridiplantae</taxon>
        <taxon>Streptophyta</taxon>
        <taxon>Embryophyta</taxon>
        <taxon>Tracheophyta</taxon>
        <taxon>Spermatophyta</taxon>
        <taxon>Magnoliopsida</taxon>
        <taxon>Liliopsida</taxon>
        <taxon>Poales</taxon>
        <taxon>Poaceae</taxon>
        <taxon>PACMAD clade</taxon>
        <taxon>Panicoideae</taxon>
        <taxon>Panicodae</taxon>
        <taxon>Paniceae</taxon>
        <taxon>Panicinae</taxon>
        <taxon>Panicum</taxon>
        <taxon>Panicum sect. Hiantes</taxon>
    </lineage>
</organism>
<proteinExistence type="predicted"/>
<evidence type="ECO:0000313" key="2">
    <source>
        <dbReference type="EMBL" id="KAG2557508.1"/>
    </source>
</evidence>
<keyword evidence="3" id="KW-1185">Reference proteome</keyword>
<dbReference type="Pfam" id="PF13952">
    <property type="entry name" value="DUF4216"/>
    <property type="match status" value="1"/>
</dbReference>
<dbReference type="Proteomes" id="UP000823388">
    <property type="component" value="Chromosome 8N"/>
</dbReference>
<dbReference type="EMBL" id="CM029052">
    <property type="protein sequence ID" value="KAG2557508.1"/>
    <property type="molecule type" value="Genomic_DNA"/>
</dbReference>
<evidence type="ECO:0000313" key="3">
    <source>
        <dbReference type="Proteomes" id="UP000823388"/>
    </source>
</evidence>
<name>A0A8T0P933_PANVG</name>
<dbReference type="PANTHER" id="PTHR48258">
    <property type="entry name" value="DUF4218 DOMAIN-CONTAINING PROTEIN-RELATED"/>
    <property type="match status" value="1"/>
</dbReference>
<evidence type="ECO:0000259" key="1">
    <source>
        <dbReference type="Pfam" id="PF13952"/>
    </source>
</evidence>
<accession>A0A8T0P933</accession>
<sequence length="186" mass="21122">MEWYGIIKKIIILDFANEKEVMLFQGYSRDEYGIIDIDTTRLRYADDPYIMANQAEQVCYVKSARKSNWSSVLRMKPRNLFVTPETENTPNIVDDTGEVDMVVTEVEHMNISNKIHDLTNWSRNDVEDATVDAKVIEEARQAPTTEPSFADIVEDNDEDDDTYITNGVVAPAVDSSHGGGEDDFFV</sequence>
<dbReference type="PANTHER" id="PTHR48258:SF7">
    <property type="entry name" value="DUF4216 DOMAIN-CONTAINING PROTEIN"/>
    <property type="match status" value="1"/>
</dbReference>
<gene>
    <name evidence="2" type="ORF">PVAP13_8NG216302</name>
</gene>
<dbReference type="InterPro" id="IPR025312">
    <property type="entry name" value="DUF4216"/>
</dbReference>